<dbReference type="Pfam" id="PF08281">
    <property type="entry name" value="Sigma70_r4_2"/>
    <property type="match status" value="1"/>
</dbReference>
<dbReference type="NCBIfam" id="TIGR02937">
    <property type="entry name" value="sigma70-ECF"/>
    <property type="match status" value="1"/>
</dbReference>
<dbReference type="InterPro" id="IPR013324">
    <property type="entry name" value="RNA_pol_sigma_r3/r4-like"/>
</dbReference>
<evidence type="ECO:0000259" key="6">
    <source>
        <dbReference type="Pfam" id="PF08281"/>
    </source>
</evidence>
<dbReference type="InterPro" id="IPR013325">
    <property type="entry name" value="RNA_pol_sigma_r2"/>
</dbReference>
<organism evidence="7 8">
    <name type="scientific">Dyadobacter soli</name>
    <dbReference type="NCBI Taxonomy" id="659014"/>
    <lineage>
        <taxon>Bacteria</taxon>
        <taxon>Pseudomonadati</taxon>
        <taxon>Bacteroidota</taxon>
        <taxon>Cytophagia</taxon>
        <taxon>Cytophagales</taxon>
        <taxon>Spirosomataceae</taxon>
        <taxon>Dyadobacter</taxon>
    </lineage>
</organism>
<keyword evidence="2" id="KW-0805">Transcription regulation</keyword>
<dbReference type="EMBL" id="FNAN01000017">
    <property type="protein sequence ID" value="SDG29609.1"/>
    <property type="molecule type" value="Genomic_DNA"/>
</dbReference>
<dbReference type="GO" id="GO:0006352">
    <property type="term" value="P:DNA-templated transcription initiation"/>
    <property type="evidence" value="ECO:0007669"/>
    <property type="project" value="InterPro"/>
</dbReference>
<keyword evidence="8" id="KW-1185">Reference proteome</keyword>
<dbReference type="SUPFAM" id="SSF88946">
    <property type="entry name" value="Sigma2 domain of RNA polymerase sigma factors"/>
    <property type="match status" value="1"/>
</dbReference>
<dbReference type="RefSeq" id="WP_090155855.1">
    <property type="nucleotide sequence ID" value="NZ_FNAN01000017.1"/>
</dbReference>
<dbReference type="InterPro" id="IPR039425">
    <property type="entry name" value="RNA_pol_sigma-70-like"/>
</dbReference>
<dbReference type="Gene3D" id="1.10.10.10">
    <property type="entry name" value="Winged helix-like DNA-binding domain superfamily/Winged helix DNA-binding domain"/>
    <property type="match status" value="1"/>
</dbReference>
<dbReference type="STRING" id="659014.SAMN04487996_11771"/>
<dbReference type="InterPro" id="IPR007627">
    <property type="entry name" value="RNA_pol_sigma70_r2"/>
</dbReference>
<dbReference type="Proteomes" id="UP000198748">
    <property type="component" value="Unassembled WGS sequence"/>
</dbReference>
<sequence length="159" mass="18826">MEKQFLEMITMHRASIHKVSRLYRDSPEDREDLFQEIVLQLWQSFPKFEGKSKQSTWVYKIALNTAMACYRKKSIILSFTEQLPDKEDSNIDGEDREREEQLFKILKTLNEADRALLALYFEDFDYREMAEITGLSENHIAVKMGRIRSKLKKTLNPAK</sequence>
<reference evidence="8" key="1">
    <citation type="submission" date="2016-10" db="EMBL/GenBank/DDBJ databases">
        <authorList>
            <person name="Varghese N."/>
            <person name="Submissions S."/>
        </authorList>
    </citation>
    <scope>NUCLEOTIDE SEQUENCE [LARGE SCALE GENOMIC DNA]</scope>
    <source>
        <strain evidence="8">DSM 25329</strain>
    </source>
</reference>
<dbReference type="OrthoDB" id="9780326at2"/>
<dbReference type="Pfam" id="PF04542">
    <property type="entry name" value="Sigma70_r2"/>
    <property type="match status" value="1"/>
</dbReference>
<proteinExistence type="inferred from homology"/>
<evidence type="ECO:0000256" key="3">
    <source>
        <dbReference type="ARBA" id="ARBA00023082"/>
    </source>
</evidence>
<dbReference type="PANTHER" id="PTHR43133:SF45">
    <property type="entry name" value="RNA POLYMERASE ECF-TYPE SIGMA FACTOR"/>
    <property type="match status" value="1"/>
</dbReference>
<name>A0A1G7T4N1_9BACT</name>
<evidence type="ECO:0000256" key="1">
    <source>
        <dbReference type="ARBA" id="ARBA00010641"/>
    </source>
</evidence>
<evidence type="ECO:0000259" key="5">
    <source>
        <dbReference type="Pfam" id="PF04542"/>
    </source>
</evidence>
<dbReference type="PANTHER" id="PTHR43133">
    <property type="entry name" value="RNA POLYMERASE ECF-TYPE SIGMA FACTO"/>
    <property type="match status" value="1"/>
</dbReference>
<dbReference type="Gene3D" id="1.10.1740.10">
    <property type="match status" value="1"/>
</dbReference>
<dbReference type="InterPro" id="IPR013249">
    <property type="entry name" value="RNA_pol_sigma70_r4_t2"/>
</dbReference>
<feature type="domain" description="RNA polymerase sigma-70 region 2" evidence="5">
    <location>
        <begin position="8"/>
        <end position="73"/>
    </location>
</feature>
<evidence type="ECO:0000256" key="2">
    <source>
        <dbReference type="ARBA" id="ARBA00023015"/>
    </source>
</evidence>
<dbReference type="AlphaFoldDB" id="A0A1G7T4N1"/>
<protein>
    <submittedName>
        <fullName evidence="7">RNA polymerase sigma-70 factor, ECF subfamily</fullName>
    </submittedName>
</protein>
<evidence type="ECO:0000313" key="7">
    <source>
        <dbReference type="EMBL" id="SDG29609.1"/>
    </source>
</evidence>
<comment type="similarity">
    <text evidence="1">Belongs to the sigma-70 factor family. ECF subfamily.</text>
</comment>
<gene>
    <name evidence="7" type="ORF">SAMN04487996_11771</name>
</gene>
<dbReference type="InterPro" id="IPR014284">
    <property type="entry name" value="RNA_pol_sigma-70_dom"/>
</dbReference>
<feature type="domain" description="RNA polymerase sigma factor 70 region 4 type 2" evidence="6">
    <location>
        <begin position="101"/>
        <end position="151"/>
    </location>
</feature>
<evidence type="ECO:0000313" key="8">
    <source>
        <dbReference type="Proteomes" id="UP000198748"/>
    </source>
</evidence>
<dbReference type="GO" id="GO:0016987">
    <property type="term" value="F:sigma factor activity"/>
    <property type="evidence" value="ECO:0007669"/>
    <property type="project" value="UniProtKB-KW"/>
</dbReference>
<evidence type="ECO:0000256" key="4">
    <source>
        <dbReference type="ARBA" id="ARBA00023163"/>
    </source>
</evidence>
<keyword evidence="4" id="KW-0804">Transcription</keyword>
<dbReference type="InterPro" id="IPR036388">
    <property type="entry name" value="WH-like_DNA-bd_sf"/>
</dbReference>
<keyword evidence="3" id="KW-0731">Sigma factor</keyword>
<dbReference type="SUPFAM" id="SSF88659">
    <property type="entry name" value="Sigma3 and sigma4 domains of RNA polymerase sigma factors"/>
    <property type="match status" value="1"/>
</dbReference>
<dbReference type="GO" id="GO:0003677">
    <property type="term" value="F:DNA binding"/>
    <property type="evidence" value="ECO:0007669"/>
    <property type="project" value="InterPro"/>
</dbReference>
<accession>A0A1G7T4N1</accession>